<evidence type="ECO:0000256" key="6">
    <source>
        <dbReference type="ARBA" id="ARBA00022840"/>
    </source>
</evidence>
<dbReference type="InterPro" id="IPR053235">
    <property type="entry name" value="Ser_Thr_kinase"/>
</dbReference>
<evidence type="ECO:0000256" key="4">
    <source>
        <dbReference type="ARBA" id="ARBA00022741"/>
    </source>
</evidence>
<keyword evidence="9" id="KW-0812">Transmembrane</keyword>
<proteinExistence type="predicted"/>
<name>A0ABY5VHA5_9FIRM</name>
<dbReference type="Proteomes" id="UP001060164">
    <property type="component" value="Chromosome"/>
</dbReference>
<dbReference type="PANTHER" id="PTHR24361:SF433">
    <property type="entry name" value="PROTEIN KINASE DOMAIN-CONTAINING PROTEIN"/>
    <property type="match status" value="1"/>
</dbReference>
<sequence>MGGDMKHCIFCMEPLEEGQETCPVCGKTSWEYQWEKNWLRPQTLLNERYLIGSVRGEGAFGITYLGFDTVLSHRVAVKELFLKDGVTREENTQNVMQITEEQKNTFLEEAVMLAGKYDIPGICSVRDYFCANGTAYIVQEYLPGGTLKEYLKNQPHHRLEADKLNQIFQPVLQGLARIHGEGIIHCDISPDNLMFDGNGGLKLIDFGAARQKLQPGDERILKDGYAPPEQYQDGQLLGPWTDLYALCAVMYQALGGRKPPGSPERMRHDRMEPLGDLAKVPQDIARAVMQGLSLDIRKRYFSAVNLMEQLNMDTGGADMLLGAARAVWGEVWLAATAEQAGDFQRAKRRRVTGCLLKRAGIAAAVLCSMALLVFGGVHAYVRTHPEEVFRWRVKRAQEYEKRHPDCEIIDVNSPEYEDIAAFAKTYGIKDEDETFYSYYKDIPKQKVKKMGLVSNACHKFYLDKDTLKDIISYYLDMDLEKKSGESVSDYNSKITVKNGKLKQINISCAGTTTYQFVSNGTNSTLKVSYDVVDERVMQVVLSGSAKDCRIMLKEVLPYIVPETYLTEEEADDIINHAQSLPEDESVWLDEHAKYSFLSVKKRSPDVFSGEDKTVKMDFSISAGGVNIFW</sequence>
<evidence type="ECO:0000256" key="8">
    <source>
        <dbReference type="ARBA" id="ARBA00048679"/>
    </source>
</evidence>
<keyword evidence="12" id="KW-1185">Reference proteome</keyword>
<evidence type="ECO:0000256" key="2">
    <source>
        <dbReference type="ARBA" id="ARBA00022527"/>
    </source>
</evidence>
<dbReference type="InterPro" id="IPR000719">
    <property type="entry name" value="Prot_kinase_dom"/>
</dbReference>
<dbReference type="InterPro" id="IPR011009">
    <property type="entry name" value="Kinase-like_dom_sf"/>
</dbReference>
<dbReference type="GO" id="GO:0004674">
    <property type="term" value="F:protein serine/threonine kinase activity"/>
    <property type="evidence" value="ECO:0007669"/>
    <property type="project" value="UniProtKB-KW"/>
</dbReference>
<keyword evidence="2 11" id="KW-0723">Serine/threonine-protein kinase</keyword>
<accession>A0ABY5VHA5</accession>
<feature type="transmembrane region" description="Helical" evidence="9">
    <location>
        <begin position="359"/>
        <end position="381"/>
    </location>
</feature>
<dbReference type="PROSITE" id="PS50011">
    <property type="entry name" value="PROTEIN_KINASE_DOM"/>
    <property type="match status" value="1"/>
</dbReference>
<evidence type="ECO:0000256" key="7">
    <source>
        <dbReference type="ARBA" id="ARBA00047899"/>
    </source>
</evidence>
<keyword evidence="9" id="KW-0472">Membrane</keyword>
<dbReference type="EC" id="2.7.11.1" evidence="1"/>
<dbReference type="EMBL" id="CP102290">
    <property type="protein sequence ID" value="UWP59984.1"/>
    <property type="molecule type" value="Genomic_DNA"/>
</dbReference>
<evidence type="ECO:0000256" key="9">
    <source>
        <dbReference type="SAM" id="Phobius"/>
    </source>
</evidence>
<evidence type="ECO:0000256" key="1">
    <source>
        <dbReference type="ARBA" id="ARBA00012513"/>
    </source>
</evidence>
<gene>
    <name evidence="11" type="ORF">NQ502_02680</name>
</gene>
<keyword evidence="5 11" id="KW-0418">Kinase</keyword>
<dbReference type="PROSITE" id="PS00109">
    <property type="entry name" value="PROTEIN_KINASE_TYR"/>
    <property type="match status" value="1"/>
</dbReference>
<dbReference type="SUPFAM" id="SSF56112">
    <property type="entry name" value="Protein kinase-like (PK-like)"/>
    <property type="match status" value="1"/>
</dbReference>
<keyword evidence="3" id="KW-0808">Transferase</keyword>
<dbReference type="Gene3D" id="3.30.200.20">
    <property type="entry name" value="Phosphorylase Kinase, domain 1"/>
    <property type="match status" value="1"/>
</dbReference>
<keyword evidence="6" id="KW-0067">ATP-binding</keyword>
<protein>
    <recommendedName>
        <fullName evidence="1">non-specific serine/threonine protein kinase</fullName>
        <ecNumber evidence="1">2.7.11.1</ecNumber>
    </recommendedName>
</protein>
<evidence type="ECO:0000313" key="11">
    <source>
        <dbReference type="EMBL" id="UWP59984.1"/>
    </source>
</evidence>
<comment type="catalytic activity">
    <reaction evidence="8">
        <text>L-seryl-[protein] + ATP = O-phospho-L-seryl-[protein] + ADP + H(+)</text>
        <dbReference type="Rhea" id="RHEA:17989"/>
        <dbReference type="Rhea" id="RHEA-COMP:9863"/>
        <dbReference type="Rhea" id="RHEA-COMP:11604"/>
        <dbReference type="ChEBI" id="CHEBI:15378"/>
        <dbReference type="ChEBI" id="CHEBI:29999"/>
        <dbReference type="ChEBI" id="CHEBI:30616"/>
        <dbReference type="ChEBI" id="CHEBI:83421"/>
        <dbReference type="ChEBI" id="CHEBI:456216"/>
        <dbReference type="EC" id="2.7.11.1"/>
    </reaction>
</comment>
<comment type="catalytic activity">
    <reaction evidence="7">
        <text>L-threonyl-[protein] + ATP = O-phospho-L-threonyl-[protein] + ADP + H(+)</text>
        <dbReference type="Rhea" id="RHEA:46608"/>
        <dbReference type="Rhea" id="RHEA-COMP:11060"/>
        <dbReference type="Rhea" id="RHEA-COMP:11605"/>
        <dbReference type="ChEBI" id="CHEBI:15378"/>
        <dbReference type="ChEBI" id="CHEBI:30013"/>
        <dbReference type="ChEBI" id="CHEBI:30616"/>
        <dbReference type="ChEBI" id="CHEBI:61977"/>
        <dbReference type="ChEBI" id="CHEBI:456216"/>
        <dbReference type="EC" id="2.7.11.1"/>
    </reaction>
</comment>
<keyword evidence="9" id="KW-1133">Transmembrane helix</keyword>
<keyword evidence="4" id="KW-0547">Nucleotide-binding</keyword>
<dbReference type="PANTHER" id="PTHR24361">
    <property type="entry name" value="MITOGEN-ACTIVATED KINASE KINASE KINASE"/>
    <property type="match status" value="1"/>
</dbReference>
<dbReference type="CDD" id="cd14014">
    <property type="entry name" value="STKc_PknB_like"/>
    <property type="match status" value="1"/>
</dbReference>
<dbReference type="Pfam" id="PF00069">
    <property type="entry name" value="Pkinase"/>
    <property type="match status" value="1"/>
</dbReference>
<dbReference type="Gene3D" id="1.10.510.10">
    <property type="entry name" value="Transferase(Phosphotransferase) domain 1"/>
    <property type="match status" value="1"/>
</dbReference>
<feature type="domain" description="Protein kinase" evidence="10">
    <location>
        <begin position="49"/>
        <end position="312"/>
    </location>
</feature>
<evidence type="ECO:0000259" key="10">
    <source>
        <dbReference type="PROSITE" id="PS50011"/>
    </source>
</evidence>
<evidence type="ECO:0000256" key="3">
    <source>
        <dbReference type="ARBA" id="ARBA00022679"/>
    </source>
</evidence>
<reference evidence="11" key="1">
    <citation type="journal article" date="2022" name="Cell">
        <title>Design, construction, and in vivo augmentation of a complex gut microbiome.</title>
        <authorList>
            <person name="Cheng A.G."/>
            <person name="Ho P.Y."/>
            <person name="Aranda-Diaz A."/>
            <person name="Jain S."/>
            <person name="Yu F.B."/>
            <person name="Meng X."/>
            <person name="Wang M."/>
            <person name="Iakiviak M."/>
            <person name="Nagashima K."/>
            <person name="Zhao A."/>
            <person name="Murugkar P."/>
            <person name="Patil A."/>
            <person name="Atabakhsh K."/>
            <person name="Weakley A."/>
            <person name="Yan J."/>
            <person name="Brumbaugh A.R."/>
            <person name="Higginbottom S."/>
            <person name="Dimas A."/>
            <person name="Shiver A.L."/>
            <person name="Deutschbauer A."/>
            <person name="Neff N."/>
            <person name="Sonnenburg J.L."/>
            <person name="Huang K.C."/>
            <person name="Fischbach M.A."/>
        </authorList>
    </citation>
    <scope>NUCLEOTIDE SEQUENCE</scope>
    <source>
        <strain evidence="11">DSM 19829</strain>
    </source>
</reference>
<dbReference type="InterPro" id="IPR008266">
    <property type="entry name" value="Tyr_kinase_AS"/>
</dbReference>
<dbReference type="RefSeq" id="WP_049898236.1">
    <property type="nucleotide sequence ID" value="NZ_CABLBR010000020.1"/>
</dbReference>
<evidence type="ECO:0000256" key="5">
    <source>
        <dbReference type="ARBA" id="ARBA00022777"/>
    </source>
</evidence>
<organism evidence="11 12">
    <name type="scientific">Ruminococcus gauvreauii</name>
    <dbReference type="NCBI Taxonomy" id="438033"/>
    <lineage>
        <taxon>Bacteria</taxon>
        <taxon>Bacillati</taxon>
        <taxon>Bacillota</taxon>
        <taxon>Clostridia</taxon>
        <taxon>Eubacteriales</taxon>
        <taxon>Oscillospiraceae</taxon>
        <taxon>Ruminococcus</taxon>
    </lineage>
</organism>
<evidence type="ECO:0000313" key="12">
    <source>
        <dbReference type="Proteomes" id="UP001060164"/>
    </source>
</evidence>